<dbReference type="EMBL" id="LSMT01000096">
    <property type="protein sequence ID" value="PFX27749.1"/>
    <property type="molecule type" value="Genomic_DNA"/>
</dbReference>
<evidence type="ECO:0000256" key="1">
    <source>
        <dbReference type="ARBA" id="ARBA00004613"/>
    </source>
</evidence>
<evidence type="ECO:0000313" key="8">
    <source>
        <dbReference type="EMBL" id="PFX27749.1"/>
    </source>
</evidence>
<dbReference type="Pfam" id="PF00019">
    <property type="entry name" value="TGF_beta"/>
    <property type="match status" value="1"/>
</dbReference>
<dbReference type="GO" id="GO:0005125">
    <property type="term" value="F:cytokine activity"/>
    <property type="evidence" value="ECO:0007669"/>
    <property type="project" value="TreeGrafter"/>
</dbReference>
<proteinExistence type="inferred from homology"/>
<keyword evidence="4" id="KW-0339">Growth factor</keyword>
<feature type="compositionally biased region" description="Basic and acidic residues" evidence="5">
    <location>
        <begin position="64"/>
        <end position="74"/>
    </location>
</feature>
<reference evidence="9" key="1">
    <citation type="journal article" date="2017" name="bioRxiv">
        <title>Comparative analysis of the genomes of Stylophora pistillata and Acropora digitifera provides evidence for extensive differences between species of corals.</title>
        <authorList>
            <person name="Voolstra C.R."/>
            <person name="Li Y."/>
            <person name="Liew Y.J."/>
            <person name="Baumgarten S."/>
            <person name="Zoccola D."/>
            <person name="Flot J.-F."/>
            <person name="Tambutte S."/>
            <person name="Allemand D."/>
            <person name="Aranda M."/>
        </authorList>
    </citation>
    <scope>NUCLEOTIDE SEQUENCE [LARGE SCALE GENOMIC DNA]</scope>
</reference>
<evidence type="ECO:0000313" key="9">
    <source>
        <dbReference type="Proteomes" id="UP000225706"/>
    </source>
</evidence>
<evidence type="ECO:0000259" key="7">
    <source>
        <dbReference type="PROSITE" id="PS51362"/>
    </source>
</evidence>
<protein>
    <submittedName>
        <fullName evidence="8">Nodal-like 4-A</fullName>
    </submittedName>
</protein>
<dbReference type="InterPro" id="IPR015615">
    <property type="entry name" value="TGF-beta-rel"/>
</dbReference>
<comment type="similarity">
    <text evidence="2 4">Belongs to the TGF-beta family.</text>
</comment>
<dbReference type="Gene3D" id="2.10.90.10">
    <property type="entry name" value="Cystine-knot cytokines"/>
    <property type="match status" value="1"/>
</dbReference>
<dbReference type="PANTHER" id="PTHR11848">
    <property type="entry name" value="TGF-BETA FAMILY"/>
    <property type="match status" value="1"/>
</dbReference>
<dbReference type="InterPro" id="IPR001839">
    <property type="entry name" value="TGF-b_C"/>
</dbReference>
<dbReference type="SUPFAM" id="SSF57501">
    <property type="entry name" value="Cystine-knot cytokines"/>
    <property type="match status" value="1"/>
</dbReference>
<dbReference type="AlphaFoldDB" id="A0A2B4SF69"/>
<evidence type="ECO:0000256" key="4">
    <source>
        <dbReference type="RuleBase" id="RU000354"/>
    </source>
</evidence>
<feature type="region of interest" description="Disordered" evidence="5">
    <location>
        <begin position="63"/>
        <end position="119"/>
    </location>
</feature>
<comment type="caution">
    <text evidence="8">The sequence shown here is derived from an EMBL/GenBank/DDBJ whole genome shotgun (WGS) entry which is preliminary data.</text>
</comment>
<dbReference type="Proteomes" id="UP000225706">
    <property type="component" value="Unassembled WGS sequence"/>
</dbReference>
<dbReference type="InterPro" id="IPR029034">
    <property type="entry name" value="Cystine-knot_cytokine"/>
</dbReference>
<evidence type="ECO:0000256" key="5">
    <source>
        <dbReference type="SAM" id="MobiDB-lite"/>
    </source>
</evidence>
<evidence type="ECO:0000256" key="2">
    <source>
        <dbReference type="ARBA" id="ARBA00006656"/>
    </source>
</evidence>
<dbReference type="GO" id="GO:0008083">
    <property type="term" value="F:growth factor activity"/>
    <property type="evidence" value="ECO:0007669"/>
    <property type="project" value="UniProtKB-KW"/>
</dbReference>
<feature type="signal peptide" evidence="6">
    <location>
        <begin position="1"/>
        <end position="26"/>
    </location>
</feature>
<sequence length="219" mass="25124">MNSRKMSPYHMLFQLLILINLEAGMGIPIENYLGNTLSSTANEDQLMPGDQKNASFFQLKISRRPPEGNEERSKNSSPSFHGESTHEHIEAVQTEGSSPQEMKRKRLQQNAEHEGTACQRLDMMVNSSDLGLPSKYIIPERFNAYQCKGKCNPRQPNRFVLHSLLKAFMNEKKKGSSTDDTTTCCIPIKLRPMRFFYYYKGEFVVQTFNMMIVEECGCY</sequence>
<evidence type="ECO:0000256" key="3">
    <source>
        <dbReference type="ARBA" id="ARBA00022525"/>
    </source>
</evidence>
<accession>A0A2B4SF69</accession>
<organism evidence="8 9">
    <name type="scientific">Stylophora pistillata</name>
    <name type="common">Smooth cauliflower coral</name>
    <dbReference type="NCBI Taxonomy" id="50429"/>
    <lineage>
        <taxon>Eukaryota</taxon>
        <taxon>Metazoa</taxon>
        <taxon>Cnidaria</taxon>
        <taxon>Anthozoa</taxon>
        <taxon>Hexacorallia</taxon>
        <taxon>Scleractinia</taxon>
        <taxon>Astrocoeniina</taxon>
        <taxon>Pocilloporidae</taxon>
        <taxon>Stylophora</taxon>
    </lineage>
</organism>
<dbReference type="PROSITE" id="PS51362">
    <property type="entry name" value="TGF_BETA_2"/>
    <property type="match status" value="1"/>
</dbReference>
<evidence type="ECO:0000256" key="6">
    <source>
        <dbReference type="SAM" id="SignalP"/>
    </source>
</evidence>
<name>A0A2B4SF69_STYPI</name>
<feature type="domain" description="TGF-beta family profile" evidence="7">
    <location>
        <begin position="103"/>
        <end position="219"/>
    </location>
</feature>
<dbReference type="CDD" id="cd13756">
    <property type="entry name" value="TGF_beta_BMPs_GDFs"/>
    <property type="match status" value="1"/>
</dbReference>
<gene>
    <name evidence="8" type="primary">nodal4-a</name>
    <name evidence="8" type="ORF">AWC38_SpisGene7539</name>
</gene>
<dbReference type="SMART" id="SM00204">
    <property type="entry name" value="TGFB"/>
    <property type="match status" value="1"/>
</dbReference>
<dbReference type="GO" id="GO:0005615">
    <property type="term" value="C:extracellular space"/>
    <property type="evidence" value="ECO:0007669"/>
    <property type="project" value="TreeGrafter"/>
</dbReference>
<dbReference type="PANTHER" id="PTHR11848:SF302">
    <property type="entry name" value="TGF-BETA FAMILY PROFILE DOMAIN-CONTAINING PROTEIN"/>
    <property type="match status" value="1"/>
</dbReference>
<feature type="chain" id="PRO_5013378545" evidence="6">
    <location>
        <begin position="27"/>
        <end position="219"/>
    </location>
</feature>
<dbReference type="OrthoDB" id="5983863at2759"/>
<keyword evidence="9" id="KW-1185">Reference proteome</keyword>
<keyword evidence="3" id="KW-0964">Secreted</keyword>
<keyword evidence="6" id="KW-0732">Signal</keyword>
<comment type="subcellular location">
    <subcellularLocation>
        <location evidence="1">Secreted</location>
    </subcellularLocation>
</comment>